<name>A0A1G6IYN7_9MICO</name>
<dbReference type="SUPFAM" id="SSF55729">
    <property type="entry name" value="Acyl-CoA N-acyltransferases (Nat)"/>
    <property type="match status" value="1"/>
</dbReference>
<reference evidence="3 4" key="1">
    <citation type="submission" date="2016-09" db="EMBL/GenBank/DDBJ databases">
        <authorList>
            <person name="Capua I."/>
            <person name="De Benedictis P."/>
            <person name="Joannis T."/>
            <person name="Lombin L.H."/>
            <person name="Cattoli G."/>
        </authorList>
    </citation>
    <scope>NUCLEOTIDE SEQUENCE [LARGE SCALE GENOMIC DNA]</scope>
    <source>
        <strain evidence="3 4">NIO-1002</strain>
    </source>
</reference>
<evidence type="ECO:0000256" key="1">
    <source>
        <dbReference type="SAM" id="MobiDB-lite"/>
    </source>
</evidence>
<keyword evidence="3" id="KW-0808">Transferase</keyword>
<feature type="domain" description="N-acetyltransferase" evidence="2">
    <location>
        <begin position="8"/>
        <end position="182"/>
    </location>
</feature>
<protein>
    <submittedName>
        <fullName evidence="3">Acetyltransferase (GNAT) family protein</fullName>
    </submittedName>
</protein>
<dbReference type="Gene3D" id="3.40.630.30">
    <property type="match status" value="1"/>
</dbReference>
<evidence type="ECO:0000259" key="2">
    <source>
        <dbReference type="PROSITE" id="PS51186"/>
    </source>
</evidence>
<dbReference type="PROSITE" id="PS51186">
    <property type="entry name" value="GNAT"/>
    <property type="match status" value="1"/>
</dbReference>
<organism evidence="3 4">
    <name type="scientific">Microbacterium enclense</name>
    <dbReference type="NCBI Taxonomy" id="993073"/>
    <lineage>
        <taxon>Bacteria</taxon>
        <taxon>Bacillati</taxon>
        <taxon>Actinomycetota</taxon>
        <taxon>Actinomycetes</taxon>
        <taxon>Micrococcales</taxon>
        <taxon>Microbacteriaceae</taxon>
        <taxon>Microbacterium</taxon>
    </lineage>
</organism>
<dbReference type="InterPro" id="IPR016181">
    <property type="entry name" value="Acyl_CoA_acyltransferase"/>
</dbReference>
<dbReference type="RefSeq" id="WP_217630063.1">
    <property type="nucleotide sequence ID" value="NZ_FMYG01000003.1"/>
</dbReference>
<dbReference type="InterPro" id="IPR000182">
    <property type="entry name" value="GNAT_dom"/>
</dbReference>
<proteinExistence type="predicted"/>
<dbReference type="Pfam" id="PF00583">
    <property type="entry name" value="Acetyltransf_1"/>
    <property type="match status" value="1"/>
</dbReference>
<dbReference type="Proteomes" id="UP000183203">
    <property type="component" value="Unassembled WGS sequence"/>
</dbReference>
<gene>
    <name evidence="3" type="ORF">SAMN05216418_1657</name>
</gene>
<sequence>MTASSPAVTLDAVTGAERPDFARRLQAAFAAGIIAAGLPADDEPGPSETEIADAADAPGAETLHVRVDGRSRGGAIVHVDASFGVGHLDFFFVDESVQGRGVGLAAWRALERRFPSVEVWETMTPYFEQRNIHFYVNRCGFQIVEFFHPGHPDPHSPHRDDERSGPGGGEPDLMFRFRKTMRRAAPHAERAA</sequence>
<evidence type="ECO:0000313" key="4">
    <source>
        <dbReference type="Proteomes" id="UP000183203"/>
    </source>
</evidence>
<evidence type="ECO:0000313" key="3">
    <source>
        <dbReference type="EMBL" id="SDC11521.1"/>
    </source>
</evidence>
<dbReference type="EMBL" id="FMYG01000003">
    <property type="protein sequence ID" value="SDC11521.1"/>
    <property type="molecule type" value="Genomic_DNA"/>
</dbReference>
<dbReference type="AlphaFoldDB" id="A0A1G6IYN7"/>
<dbReference type="STRING" id="993073.AS029_07010"/>
<feature type="compositionally biased region" description="Basic and acidic residues" evidence="1">
    <location>
        <begin position="150"/>
        <end position="164"/>
    </location>
</feature>
<feature type="region of interest" description="Disordered" evidence="1">
    <location>
        <begin position="150"/>
        <end position="173"/>
    </location>
</feature>
<accession>A0A1G6IYN7</accession>
<dbReference type="GO" id="GO:0016747">
    <property type="term" value="F:acyltransferase activity, transferring groups other than amino-acyl groups"/>
    <property type="evidence" value="ECO:0007669"/>
    <property type="project" value="InterPro"/>
</dbReference>